<organism evidence="2 3">
    <name type="scientific">Penicillium canariense</name>
    <dbReference type="NCBI Taxonomy" id="189055"/>
    <lineage>
        <taxon>Eukaryota</taxon>
        <taxon>Fungi</taxon>
        <taxon>Dikarya</taxon>
        <taxon>Ascomycota</taxon>
        <taxon>Pezizomycotina</taxon>
        <taxon>Eurotiomycetes</taxon>
        <taxon>Eurotiomycetidae</taxon>
        <taxon>Eurotiales</taxon>
        <taxon>Aspergillaceae</taxon>
        <taxon>Penicillium</taxon>
    </lineage>
</organism>
<reference evidence="2" key="2">
    <citation type="journal article" date="2023" name="IMA Fungus">
        <title>Comparative genomic study of the Penicillium genus elucidates a diverse pangenome and 15 lateral gene transfer events.</title>
        <authorList>
            <person name="Petersen C."/>
            <person name="Sorensen T."/>
            <person name="Nielsen M.R."/>
            <person name="Sondergaard T.E."/>
            <person name="Sorensen J.L."/>
            <person name="Fitzpatrick D.A."/>
            <person name="Frisvad J.C."/>
            <person name="Nielsen K.L."/>
        </authorList>
    </citation>
    <scope>NUCLEOTIDE SEQUENCE</scope>
    <source>
        <strain evidence="2">IBT 26290</strain>
    </source>
</reference>
<keyword evidence="3" id="KW-1185">Reference proteome</keyword>
<evidence type="ECO:0000313" key="2">
    <source>
        <dbReference type="EMBL" id="KAJ5168315.1"/>
    </source>
</evidence>
<reference evidence="2" key="1">
    <citation type="submission" date="2022-11" db="EMBL/GenBank/DDBJ databases">
        <authorList>
            <person name="Petersen C."/>
        </authorList>
    </citation>
    <scope>NUCLEOTIDE SEQUENCE</scope>
    <source>
        <strain evidence="2">IBT 26290</strain>
    </source>
</reference>
<proteinExistence type="predicted"/>
<dbReference type="SUPFAM" id="SSF55729">
    <property type="entry name" value="Acyl-CoA N-acyltransferases (Nat)"/>
    <property type="match status" value="1"/>
</dbReference>
<comment type="caution">
    <text evidence="2">The sequence shown here is derived from an EMBL/GenBank/DDBJ whole genome shotgun (WGS) entry which is preliminary data.</text>
</comment>
<dbReference type="GeneID" id="81425210"/>
<dbReference type="PANTHER" id="PTHR43792">
    <property type="entry name" value="GNAT FAMILY, PUTATIVE (AFU_ORTHOLOGUE AFUA_3G00765)-RELATED-RELATED"/>
    <property type="match status" value="1"/>
</dbReference>
<sequence>MTADLQATKASFYPEQTTRVVIPATVEPIRTKNLYLRSLELKDATEMFEFRRRQDVADWLWPKIPHKHVRETEAIVAGKVFQTPDASGALGRQFYFAIISAVDPAQKVIGVIGINALVPAPSIGYGIHPEFWGRGYVSEAVGGVVDAWWKLERKKFEDLRETETLFAACNKANIGSIKVLQRNGFKILKETPMEGDVVALFGLEEPQDS</sequence>
<dbReference type="OrthoDB" id="4072826at2759"/>
<evidence type="ECO:0000313" key="3">
    <source>
        <dbReference type="Proteomes" id="UP001149163"/>
    </source>
</evidence>
<dbReference type="InterPro" id="IPR051531">
    <property type="entry name" value="N-acetyltransferase"/>
</dbReference>
<name>A0A9W9I5M6_9EURO</name>
<dbReference type="PANTHER" id="PTHR43792:SF1">
    <property type="entry name" value="N-ACETYLTRANSFERASE DOMAIN-CONTAINING PROTEIN"/>
    <property type="match status" value="1"/>
</dbReference>
<dbReference type="AlphaFoldDB" id="A0A9W9I5M6"/>
<protein>
    <submittedName>
        <fullName evidence="2">Acyl-CoA N-acyltransferase</fullName>
    </submittedName>
</protein>
<dbReference type="Proteomes" id="UP001149163">
    <property type="component" value="Unassembled WGS sequence"/>
</dbReference>
<evidence type="ECO:0000259" key="1">
    <source>
        <dbReference type="Pfam" id="PF13302"/>
    </source>
</evidence>
<gene>
    <name evidence="2" type="ORF">N7482_003909</name>
</gene>
<dbReference type="RefSeq" id="XP_056544776.1">
    <property type="nucleotide sequence ID" value="XM_056686034.1"/>
</dbReference>
<dbReference type="Pfam" id="PF13302">
    <property type="entry name" value="Acetyltransf_3"/>
    <property type="match status" value="1"/>
</dbReference>
<feature type="domain" description="N-acetyltransferase" evidence="1">
    <location>
        <begin position="34"/>
        <end position="186"/>
    </location>
</feature>
<accession>A0A9W9I5M6</accession>
<dbReference type="GO" id="GO:0016747">
    <property type="term" value="F:acyltransferase activity, transferring groups other than amino-acyl groups"/>
    <property type="evidence" value="ECO:0007669"/>
    <property type="project" value="InterPro"/>
</dbReference>
<dbReference type="EMBL" id="JAPQKN010000002">
    <property type="protein sequence ID" value="KAJ5168315.1"/>
    <property type="molecule type" value="Genomic_DNA"/>
</dbReference>
<dbReference type="Gene3D" id="3.40.630.30">
    <property type="match status" value="1"/>
</dbReference>
<dbReference type="InterPro" id="IPR016181">
    <property type="entry name" value="Acyl_CoA_acyltransferase"/>
</dbReference>
<dbReference type="InterPro" id="IPR000182">
    <property type="entry name" value="GNAT_dom"/>
</dbReference>